<evidence type="ECO:0000313" key="1">
    <source>
        <dbReference type="EMBL" id="SCT05654.1"/>
    </source>
</evidence>
<name>A0A1D4N4R3_9STAP</name>
<dbReference type="NCBIfam" id="TIGR00738">
    <property type="entry name" value="rrf2_super"/>
    <property type="match status" value="1"/>
</dbReference>
<dbReference type="Pfam" id="PF02082">
    <property type="entry name" value="Rrf2"/>
    <property type="match status" value="1"/>
</dbReference>
<dbReference type="InterPro" id="IPR036390">
    <property type="entry name" value="WH_DNA-bd_sf"/>
</dbReference>
<reference evidence="1 3" key="2">
    <citation type="submission" date="2016-09" db="EMBL/GenBank/DDBJ databases">
        <authorList>
            <consortium name="Pathogen Informatics"/>
            <person name="Sun Q."/>
            <person name="Inoue M."/>
        </authorList>
    </citation>
    <scope>NUCLEOTIDE SEQUENCE [LARGE SCALE GENOMIC DNA]</scope>
    <source>
        <strain evidence="1 3">82C</strain>
    </source>
</reference>
<dbReference type="OrthoDB" id="9808360at2"/>
<keyword evidence="3" id="KW-1185">Reference proteome</keyword>
<dbReference type="RefSeq" id="WP_069995800.1">
    <property type="nucleotide sequence ID" value="NZ_FMPG01000007.1"/>
</dbReference>
<dbReference type="EMBL" id="FMPI01000011">
    <property type="protein sequence ID" value="SCT05654.1"/>
    <property type="molecule type" value="Genomic_DNA"/>
</dbReference>
<accession>A0A1D4N4R3</accession>
<dbReference type="SUPFAM" id="SSF46785">
    <property type="entry name" value="Winged helix' DNA-binding domain"/>
    <property type="match status" value="1"/>
</dbReference>
<gene>
    <name evidence="2" type="primary">nsrR</name>
    <name evidence="2" type="ORF">SAMEA2297795_01770</name>
    <name evidence="1" type="ORF">SAMEA2297796_01657</name>
</gene>
<proteinExistence type="predicted"/>
<reference evidence="2 4" key="1">
    <citation type="submission" date="2016-09" db="EMBL/GenBank/DDBJ databases">
        <authorList>
            <consortium name="Pathogen Informatics"/>
        </authorList>
    </citation>
    <scope>NUCLEOTIDE SEQUENCE [LARGE SCALE GENOMIC DNA]</scope>
    <source>
        <strain evidence="2 4">82B</strain>
    </source>
</reference>
<dbReference type="GO" id="GO:0003700">
    <property type="term" value="F:DNA-binding transcription factor activity"/>
    <property type="evidence" value="ECO:0007669"/>
    <property type="project" value="TreeGrafter"/>
</dbReference>
<dbReference type="EMBL" id="FMPG01000007">
    <property type="protein sequence ID" value="SCT09636.1"/>
    <property type="molecule type" value="Genomic_DNA"/>
</dbReference>
<dbReference type="PANTHER" id="PTHR33221:SF9">
    <property type="entry name" value="RRF2 FAMILY PROTEIN"/>
    <property type="match status" value="1"/>
</dbReference>
<sequence>MKYSKATDYALHVLLYMIKNEGESKKIPVQSLASALNISTTYLSKILTRLAKAGIISANSGAKGGYQLKKGWQNYSVYEVITIIEGSQNLLEDSFNHDKQCPIKLVMDEAEQALINILRQKTLSDLT</sequence>
<evidence type="ECO:0000313" key="2">
    <source>
        <dbReference type="EMBL" id="SCT09636.1"/>
    </source>
</evidence>
<dbReference type="PANTHER" id="PTHR33221">
    <property type="entry name" value="WINGED HELIX-TURN-HELIX TRANSCRIPTIONAL REGULATOR, RRF2 FAMILY"/>
    <property type="match status" value="1"/>
</dbReference>
<dbReference type="Proteomes" id="UP000095768">
    <property type="component" value="Unassembled WGS sequence"/>
</dbReference>
<evidence type="ECO:0000313" key="3">
    <source>
        <dbReference type="Proteomes" id="UP000095412"/>
    </source>
</evidence>
<dbReference type="PROSITE" id="PS01332">
    <property type="entry name" value="HTH_RRF2_1"/>
    <property type="match status" value="1"/>
</dbReference>
<organism evidence="2 4">
    <name type="scientific">Staphylococcus caeli</name>
    <dbReference type="NCBI Taxonomy" id="2201815"/>
    <lineage>
        <taxon>Bacteria</taxon>
        <taxon>Bacillati</taxon>
        <taxon>Bacillota</taxon>
        <taxon>Bacilli</taxon>
        <taxon>Bacillales</taxon>
        <taxon>Staphylococcaceae</taxon>
        <taxon>Staphylococcus</taxon>
    </lineage>
</organism>
<dbReference type="InterPro" id="IPR030489">
    <property type="entry name" value="TR_Rrf2-type_CS"/>
</dbReference>
<dbReference type="InterPro" id="IPR000944">
    <property type="entry name" value="Tscrpt_reg_Rrf2"/>
</dbReference>
<evidence type="ECO:0000313" key="4">
    <source>
        <dbReference type="Proteomes" id="UP000095768"/>
    </source>
</evidence>
<dbReference type="InterPro" id="IPR036388">
    <property type="entry name" value="WH-like_DNA-bd_sf"/>
</dbReference>
<dbReference type="GO" id="GO:0005829">
    <property type="term" value="C:cytosol"/>
    <property type="evidence" value="ECO:0007669"/>
    <property type="project" value="TreeGrafter"/>
</dbReference>
<dbReference type="AlphaFoldDB" id="A0A1D4N4R3"/>
<protein>
    <submittedName>
        <fullName evidence="2">Transcriptional regulator</fullName>
    </submittedName>
</protein>
<dbReference type="Proteomes" id="UP000095412">
    <property type="component" value="Unassembled WGS sequence"/>
</dbReference>
<dbReference type="Gene3D" id="1.10.10.10">
    <property type="entry name" value="Winged helix-like DNA-binding domain superfamily/Winged helix DNA-binding domain"/>
    <property type="match status" value="1"/>
</dbReference>
<dbReference type="PROSITE" id="PS51197">
    <property type="entry name" value="HTH_RRF2_2"/>
    <property type="match status" value="1"/>
</dbReference>